<dbReference type="PANTHER" id="PTHR46323">
    <property type="entry name" value="BETA-GALACTOSIDASE"/>
    <property type="match status" value="1"/>
</dbReference>
<protein>
    <recommendedName>
        <fullName evidence="2">beta-galactosidase</fullName>
        <ecNumber evidence="2">3.2.1.23</ecNumber>
    </recommendedName>
</protein>
<proteinExistence type="predicted"/>
<dbReference type="SUPFAM" id="SSF74650">
    <property type="entry name" value="Galactose mutarotase-like"/>
    <property type="match status" value="1"/>
</dbReference>
<evidence type="ECO:0000256" key="1">
    <source>
        <dbReference type="ARBA" id="ARBA00001412"/>
    </source>
</evidence>
<feature type="domain" description="Beta galactosidase small chain/" evidence="5">
    <location>
        <begin position="1"/>
        <end position="104"/>
    </location>
</feature>
<evidence type="ECO:0000259" key="5">
    <source>
        <dbReference type="SMART" id="SM01038"/>
    </source>
</evidence>
<dbReference type="EC" id="3.2.1.23" evidence="2"/>
<dbReference type="InterPro" id="IPR004199">
    <property type="entry name" value="B-gal_small/dom_5"/>
</dbReference>
<comment type="catalytic activity">
    <reaction evidence="1">
        <text>Hydrolysis of terminal non-reducing beta-D-galactose residues in beta-D-galactosides.</text>
        <dbReference type="EC" id="3.2.1.23"/>
    </reaction>
</comment>
<evidence type="ECO:0000313" key="6">
    <source>
        <dbReference type="EMBL" id="SVB69413.1"/>
    </source>
</evidence>
<dbReference type="EMBL" id="UINC01053191">
    <property type="protein sequence ID" value="SVB69413.1"/>
    <property type="molecule type" value="Genomic_DNA"/>
</dbReference>
<dbReference type="AlphaFoldDB" id="A0A382G4D9"/>
<feature type="non-terminal residue" evidence="6">
    <location>
        <position position="1"/>
    </location>
</feature>
<dbReference type="InterPro" id="IPR014718">
    <property type="entry name" value="GH-type_carb-bd"/>
</dbReference>
<organism evidence="6">
    <name type="scientific">marine metagenome</name>
    <dbReference type="NCBI Taxonomy" id="408172"/>
    <lineage>
        <taxon>unclassified sequences</taxon>
        <taxon>metagenomes</taxon>
        <taxon>ecological metagenomes</taxon>
    </lineage>
</organism>
<dbReference type="GO" id="GO:0009341">
    <property type="term" value="C:beta-galactosidase complex"/>
    <property type="evidence" value="ECO:0007669"/>
    <property type="project" value="InterPro"/>
</dbReference>
<dbReference type="Gene3D" id="2.70.98.10">
    <property type="match status" value="1"/>
</dbReference>
<dbReference type="InterPro" id="IPR050347">
    <property type="entry name" value="Bact_Beta-galactosidase"/>
</dbReference>
<evidence type="ECO:0000256" key="4">
    <source>
        <dbReference type="ARBA" id="ARBA00023295"/>
    </source>
</evidence>
<dbReference type="PANTHER" id="PTHR46323:SF2">
    <property type="entry name" value="BETA-GALACTOSIDASE"/>
    <property type="match status" value="1"/>
</dbReference>
<dbReference type="SMART" id="SM01038">
    <property type="entry name" value="Bgal_small_N"/>
    <property type="match status" value="1"/>
</dbReference>
<dbReference type="GO" id="GO:0030246">
    <property type="term" value="F:carbohydrate binding"/>
    <property type="evidence" value="ECO:0007669"/>
    <property type="project" value="InterPro"/>
</dbReference>
<keyword evidence="3" id="KW-0378">Hydrolase</keyword>
<dbReference type="InterPro" id="IPR011013">
    <property type="entry name" value="Gal_mutarotase_sf_dom"/>
</dbReference>
<evidence type="ECO:0000256" key="3">
    <source>
        <dbReference type="ARBA" id="ARBA00022801"/>
    </source>
</evidence>
<name>A0A382G4D9_9ZZZZ</name>
<gene>
    <name evidence="6" type="ORF">METZ01_LOCUS222267</name>
</gene>
<keyword evidence="4" id="KW-0326">Glycosidase</keyword>
<evidence type="ECO:0000256" key="2">
    <source>
        <dbReference type="ARBA" id="ARBA00012756"/>
    </source>
</evidence>
<dbReference type="Pfam" id="PF02929">
    <property type="entry name" value="Bgal_small_N"/>
    <property type="match status" value="1"/>
</dbReference>
<dbReference type="GO" id="GO:0005990">
    <property type="term" value="P:lactose catabolic process"/>
    <property type="evidence" value="ECO:0007669"/>
    <property type="project" value="TreeGrafter"/>
</dbReference>
<dbReference type="GO" id="GO:0004565">
    <property type="term" value="F:beta-galactosidase activity"/>
    <property type="evidence" value="ECO:0007669"/>
    <property type="project" value="UniProtKB-EC"/>
</dbReference>
<reference evidence="6" key="1">
    <citation type="submission" date="2018-05" db="EMBL/GenBank/DDBJ databases">
        <authorList>
            <person name="Lanie J.A."/>
            <person name="Ng W.-L."/>
            <person name="Kazmierczak K.M."/>
            <person name="Andrzejewski T.M."/>
            <person name="Davidsen T.M."/>
            <person name="Wayne K.J."/>
            <person name="Tettelin H."/>
            <person name="Glass J.I."/>
            <person name="Rusch D."/>
            <person name="Podicherti R."/>
            <person name="Tsui H.-C.T."/>
            <person name="Winkler M.E."/>
        </authorList>
    </citation>
    <scope>NUCLEOTIDE SEQUENCE</scope>
</reference>
<sequence>DQYVPYIVPQEHGNKTGLRWIILRDGESLGLKISSSGLFEGSASHFPDELLYSTSHAFELKPRSETFVYLDHRQRGLGTGSCGPDTLDKYLISSGNHHFDFLLRPFDVRNSNPIDL</sequence>
<accession>A0A382G4D9</accession>